<feature type="domain" description="LTD" evidence="3">
    <location>
        <begin position="963"/>
        <end position="1124"/>
    </location>
</feature>
<feature type="transmembrane region" description="Helical" evidence="2">
    <location>
        <begin position="12"/>
        <end position="30"/>
    </location>
</feature>
<dbReference type="InterPro" id="IPR004843">
    <property type="entry name" value="Calcineurin-like_PHP"/>
</dbReference>
<dbReference type="Pfam" id="PF00932">
    <property type="entry name" value="LTD"/>
    <property type="match status" value="4"/>
</dbReference>
<feature type="transmembrane region" description="Helical" evidence="2">
    <location>
        <begin position="2390"/>
        <end position="2409"/>
    </location>
</feature>
<feature type="domain" description="LTD" evidence="3">
    <location>
        <begin position="103"/>
        <end position="248"/>
    </location>
</feature>
<feature type="domain" description="LTD" evidence="3">
    <location>
        <begin position="402"/>
        <end position="534"/>
    </location>
</feature>
<protein>
    <recommendedName>
        <fullName evidence="3">LTD domain-containing protein</fullName>
    </recommendedName>
</protein>
<dbReference type="SUPFAM" id="SSF74853">
    <property type="entry name" value="Lamin A/C globular tail domain"/>
    <property type="match status" value="3"/>
</dbReference>
<evidence type="ECO:0000313" key="5">
    <source>
        <dbReference type="Proteomes" id="UP000181936"/>
    </source>
</evidence>
<feature type="region of interest" description="Disordered" evidence="1">
    <location>
        <begin position="43"/>
        <end position="121"/>
    </location>
</feature>
<dbReference type="STRING" id="1547283.A9C19_00580"/>
<dbReference type="InterPro" id="IPR001322">
    <property type="entry name" value="Lamin_tail_dom"/>
</dbReference>
<evidence type="ECO:0000259" key="3">
    <source>
        <dbReference type="PROSITE" id="PS51841"/>
    </source>
</evidence>
<accession>A0A1L3MLY4</accession>
<dbReference type="InterPro" id="IPR051918">
    <property type="entry name" value="STPP_CPPED1"/>
</dbReference>
<dbReference type="OrthoDB" id="9772095at2"/>
<dbReference type="GO" id="GO:0016787">
    <property type="term" value="F:hydrolase activity"/>
    <property type="evidence" value="ECO:0007669"/>
    <property type="project" value="InterPro"/>
</dbReference>
<organism evidence="4 5">
    <name type="scientific">Bacillus weihaiensis</name>
    <dbReference type="NCBI Taxonomy" id="1547283"/>
    <lineage>
        <taxon>Bacteria</taxon>
        <taxon>Bacillati</taxon>
        <taxon>Bacillota</taxon>
        <taxon>Bacilli</taxon>
        <taxon>Bacillales</taxon>
        <taxon>Bacillaceae</taxon>
        <taxon>Bacillus</taxon>
    </lineage>
</organism>
<gene>
    <name evidence="4" type="ORF">A9C19_00580</name>
</gene>
<feature type="region of interest" description="Disordered" evidence="1">
    <location>
        <begin position="2113"/>
        <end position="2192"/>
    </location>
</feature>
<reference evidence="4 5" key="1">
    <citation type="journal article" date="2016" name="Sci. Rep.">
        <title>Complete genome sequence and transcriptomic analysis of a novel marine strain Bacillus weihaiensis reveals the mechanism of brown algae degradation.</title>
        <authorList>
            <person name="Zhu Y."/>
            <person name="Chen P."/>
            <person name="Bao Y."/>
            <person name="Men Y."/>
            <person name="Zeng Y."/>
            <person name="Yang J."/>
            <person name="Sun J."/>
            <person name="Sun Y."/>
        </authorList>
    </citation>
    <scope>NUCLEOTIDE SEQUENCE [LARGE SCALE GENOMIC DNA]</scope>
    <source>
        <strain evidence="4 5">Alg07</strain>
    </source>
</reference>
<dbReference type="KEGG" id="bwh:A9C19_00580"/>
<dbReference type="EMBL" id="CP016020">
    <property type="protein sequence ID" value="APH03368.1"/>
    <property type="molecule type" value="Genomic_DNA"/>
</dbReference>
<dbReference type="InterPro" id="IPR029052">
    <property type="entry name" value="Metallo-depent_PP-like"/>
</dbReference>
<feature type="domain" description="LTD" evidence="3">
    <location>
        <begin position="687"/>
        <end position="821"/>
    </location>
</feature>
<name>A0A1L3MLY4_9BACI</name>
<dbReference type="InterPro" id="IPR036415">
    <property type="entry name" value="Lamin_tail_dom_sf"/>
</dbReference>
<evidence type="ECO:0000256" key="2">
    <source>
        <dbReference type="SAM" id="Phobius"/>
    </source>
</evidence>
<dbReference type="RefSeq" id="WP_072578151.1">
    <property type="nucleotide sequence ID" value="NZ_CP016020.1"/>
</dbReference>
<dbReference type="PANTHER" id="PTHR43143">
    <property type="entry name" value="METALLOPHOSPHOESTERASE, CALCINEURIN SUPERFAMILY"/>
    <property type="match status" value="1"/>
</dbReference>
<dbReference type="Pfam" id="PF00149">
    <property type="entry name" value="Metallophos"/>
    <property type="match status" value="1"/>
</dbReference>
<feature type="compositionally biased region" description="Low complexity" evidence="1">
    <location>
        <begin position="75"/>
        <end position="93"/>
    </location>
</feature>
<proteinExistence type="predicted"/>
<keyword evidence="2" id="KW-0812">Transmembrane</keyword>
<dbReference type="PROSITE" id="PS51841">
    <property type="entry name" value="LTD"/>
    <property type="match status" value="4"/>
</dbReference>
<dbReference type="Proteomes" id="UP000181936">
    <property type="component" value="Chromosome"/>
</dbReference>
<keyword evidence="5" id="KW-1185">Reference proteome</keyword>
<dbReference type="SUPFAM" id="SSF56300">
    <property type="entry name" value="Metallo-dependent phosphatases"/>
    <property type="match status" value="1"/>
</dbReference>
<keyword evidence="2" id="KW-0472">Membrane</keyword>
<feature type="region of interest" description="Disordered" evidence="1">
    <location>
        <begin position="1572"/>
        <end position="1596"/>
    </location>
</feature>
<sequence length="2415" mass="270279">MKKGMKQKMKKLFLYVCMVTIVLANLLPVFSVKKVQAVEINTPEEMTNTEEEVDTKPDETTNSPGDTQEDMQEEQTILEQNEPQQQQDSQEAPQTEEGEEDPVPQTQTNEEVTEEDDQKNSALLITEISPDSKGSDYFEFFEVYNNTNQSLSLTDYAFIYRYTDTKKDITFQVPQVTIESQETLVFWHNSNNLSLSEFNQHFGTNLTRNQVIEFKDVFPGFSNSGNRAAVLKDKQGNEIVSATYLPNETSNEGKVVQYQYANGQSAMKKLEVKADPTPGEIELEQVPSKPVELGAIPADQEHPSITHEPVLESDPGKAVTIQASISDDRAAVPQATLYYKKAHDEEYTSVSMIVSSDDWTSYQATISESNVQSTMKYYIEASDGTNKWKTEEYTLLVDEPEETYSDQKLLITEISPNSAGTDNYEFFELYNNTNQPLSLSNYSFVYHYTDGSYEDKEFSLPIKVIGPKETIVFWFNSQDLSLQDFNTHFGTNLVSEQVVEFKDTFPGFSNGGNRALLIMDHTGNEVVSASYLGDENDNTGKGIHYLFSTTGSVMEKYKTLADPTPGSLDKAQVPTKVVEVEEIPEDTEAPVITHEPVKNVDKLTPIQITASVIDNIVPQPEVTLYYKTVEENSFTASKMTTEDNKSFKAEIPSASVQAPITYYLEATDGKNRTSTEEYTVQVHVPEETYSDQQLIITEISPNSVGGGTDYYEYFELYNNTNQELSLSNYSFVYRYTDGSRPDVMFTIPATTIKSQETLVFWFNNGDRTLDQFNENFSASLTSEQVVEFKDVFPGFANTGNRALVIKDHLNQEVVSASYLGDENDNLGAVIQYIFPASGTEMDKFKTLAAPTPGGIELVQVPSKPVEIVEMPEDTEAPVIDHSSVNKGDAYSPISFEVTVTDNMAVPFVTLHYKKKGAESFTAVTMNASSDAGSYVAEISGGEVEDDLVYYIEASDGKNISKTEEYTITVVKEEVDYSKVPTFLVTEIVPDSTNVGSADGYEFIEIYNNTDQDVNFKDFKLQYRYGTDPASDVVWPSVPDDVVIPAQKTLVFWIINGQNTEQTVADFNANYGTSLIEDKDIVRIYSDGMANASTRGLVVASNTKEEITVSYYNDVANVDDTTPNKGILYKYPVDGTTQSVKVSANEMDATPGKVEAYQVPKQPVHVELDTIAPTIVNKTTVSEVKQTEDIEIAVEAKDDIEVKTVRLFYRTSSEEAFKETLLPLDSDTHLYKNMIYASDLIGKEKVEYFFTVSDGQNEVKSETYIITIQNSLNQEDLRLNVEEGEYVKGEKILKGTSSTDSATHTKLFVDGVEVKDATYSSLETEAYLAIEVTGLNTYFQNAVTMGEDILFLMDKDWLSHWKTFTIPIEADRLKLGENVLTVRAGNKASPFQIDEDEENRDDYNLRNVRLILADGTVLRDPAKSNPAQVFDMGDDGTFRPFEDFTFTITKDHTNAKTFAWDTTKVADGKHTIKVQDSKTEKSVGINVDNTAPTIETLFEDGADFKGEFVLDADVYDEGSGIQSVTVMLDDEQITLPYQTASSLLEAGAHQVKITAVDKVGNERIVVKEFSVNNENPDKPELISPADGSSTPVDGDPNLKVKVTDPTGDDLNVSYYKGYKYDATNTDQVKVFTNATDMEPPQTMVPEGEVPLSLDERGLVSKKDGSYYTTESSEQFPYHRFDVEVEPTIDDHDKIELSWSGKSLEGRKVSMYAWNHSTNKWTLITYKIAGKADFDLTGTISVKEYVKDSKINVIVQDEIPKTPDEYDYTFVWMSDTQYYSESYPYIFERQTSWIAEKQDELKIKYVFHTGDLVDNFDQEQEWKYADQYMGILDNNNVPYGVLAGNHDVDQLLNDYTEFYKYFGADRFENYSYYGGSYKNNRGHYDLISSNGNDFIMMYMGWGVEDEDLEWMNHILKQYPNRKAILNFHEYLLVSGNRSPLGNKIYSKVVEQNPNVIAVLSGHYHDSETLVSEVDDNGDGVADREVYQMLGDYQGGPEGGQGYLKLLHFDQDNNRILVNTYSPYLDDYNYYDPSEFPGKDEMIINLDLSVDEKAVATDYFAVSVKTDELIGQQEGVKSGSTAEVTWTGLTENETYSWFAQAEDSFTGKASSDIWTFTKGNDATTDPGEGTDQPGEGTDNPGEGTDNPGEGTDNPGEGTDNPGEGTDQPGEGTDNPGEGTDQPGEGTDQLEDEPSKPSVNIAVEIKEGKATIHTEDLERLEAGTKFILDLKSEYIIDLELSAKQIEIIKLKQLTLIIKNVDMSLTIPAANLPDGDVVVGIERMKDIDEALSAVYDFTIMANNKVYHQFKEDMVVAFTVTKKVGNPDKVKVYYYNETSKKWETIGGSFENGVVMANTDHFSTFTSFEQASSELVEEIEVKSPESGYNLPDTATNMFSNILLGIGFFLLGGRYVCLYEKKK</sequence>
<dbReference type="PANTHER" id="PTHR43143:SF5">
    <property type="entry name" value="SECRETED PROTEIN"/>
    <property type="match status" value="1"/>
</dbReference>
<evidence type="ECO:0000313" key="4">
    <source>
        <dbReference type="EMBL" id="APH03368.1"/>
    </source>
</evidence>
<dbReference type="Gene3D" id="3.60.21.10">
    <property type="match status" value="1"/>
</dbReference>
<evidence type="ECO:0000256" key="1">
    <source>
        <dbReference type="SAM" id="MobiDB-lite"/>
    </source>
</evidence>
<keyword evidence="2" id="KW-1133">Transmembrane helix</keyword>
<dbReference type="Gene3D" id="2.60.40.1260">
    <property type="entry name" value="Lamin Tail domain"/>
    <property type="match status" value="2"/>
</dbReference>